<dbReference type="PRINTS" id="PR00080">
    <property type="entry name" value="SDRFAMILY"/>
</dbReference>
<dbReference type="PANTHER" id="PTHR43976:SF16">
    <property type="entry name" value="SHORT-CHAIN DEHYDROGENASE_REDUCTASE FAMILY PROTEIN"/>
    <property type="match status" value="1"/>
</dbReference>
<sequence length="303" mass="33330">MSTNSTAKTRPLVWLVTGCTSGFGRLFVPAILARGDRVIATARDIESLPEISNTKDVFLLQLDVTDSQESLYAKAATAIERFGEVNVLVNNAGYVLSGVWEEVSHEQVVDQFRTNFFGHMNVTRAFLPNMRSRRSGTVVFMSSIAGWLGVAAGGPYSASKFALEGAVESLQKEVCTLGIRVHLIVLGQFRTSILDDNRRKISRPNPAVDDYNSAVNTLALRQVDTNGKQPGNPTLAVERILDAVRREGMMATREEIPLRIVLGSDAGQIVRAQCLETLQQLDKLQEIGRSTDFLDARGIQDYK</sequence>
<keyword evidence="4" id="KW-0472">Membrane</keyword>
<dbReference type="PANTHER" id="PTHR43976">
    <property type="entry name" value="SHORT CHAIN DEHYDROGENASE"/>
    <property type="match status" value="1"/>
</dbReference>
<dbReference type="CDD" id="cd05374">
    <property type="entry name" value="17beta-HSD-like_SDR_c"/>
    <property type="match status" value="1"/>
</dbReference>
<gene>
    <name evidence="5" type="ORF">BDW59DRAFT_179603</name>
</gene>
<evidence type="ECO:0000313" key="5">
    <source>
        <dbReference type="EMBL" id="KAL2826254.1"/>
    </source>
</evidence>
<comment type="caution">
    <text evidence="5">The sequence shown here is derived from an EMBL/GenBank/DDBJ whole genome shotgun (WGS) entry which is preliminary data.</text>
</comment>
<dbReference type="EMBL" id="JBFXLS010000031">
    <property type="protein sequence ID" value="KAL2826254.1"/>
    <property type="molecule type" value="Genomic_DNA"/>
</dbReference>
<dbReference type="InterPro" id="IPR036291">
    <property type="entry name" value="NAD(P)-bd_dom_sf"/>
</dbReference>
<dbReference type="Proteomes" id="UP001610335">
    <property type="component" value="Unassembled WGS sequence"/>
</dbReference>
<dbReference type="InterPro" id="IPR002347">
    <property type="entry name" value="SDR_fam"/>
</dbReference>
<keyword evidence="4" id="KW-0812">Transmembrane</keyword>
<accession>A0ABR4IEV4</accession>
<keyword evidence="6" id="KW-1185">Reference proteome</keyword>
<evidence type="ECO:0000256" key="2">
    <source>
        <dbReference type="ARBA" id="ARBA00023002"/>
    </source>
</evidence>
<keyword evidence="4" id="KW-1133">Transmembrane helix</keyword>
<evidence type="ECO:0000256" key="3">
    <source>
        <dbReference type="RuleBase" id="RU000363"/>
    </source>
</evidence>
<organism evidence="5 6">
    <name type="scientific">Aspergillus cavernicola</name>
    <dbReference type="NCBI Taxonomy" id="176166"/>
    <lineage>
        <taxon>Eukaryota</taxon>
        <taxon>Fungi</taxon>
        <taxon>Dikarya</taxon>
        <taxon>Ascomycota</taxon>
        <taxon>Pezizomycotina</taxon>
        <taxon>Eurotiomycetes</taxon>
        <taxon>Eurotiomycetidae</taxon>
        <taxon>Eurotiales</taxon>
        <taxon>Aspergillaceae</taxon>
        <taxon>Aspergillus</taxon>
        <taxon>Aspergillus subgen. Nidulantes</taxon>
    </lineage>
</organism>
<dbReference type="Pfam" id="PF00106">
    <property type="entry name" value="adh_short"/>
    <property type="match status" value="1"/>
</dbReference>
<feature type="transmembrane region" description="Helical" evidence="4">
    <location>
        <begin position="138"/>
        <end position="158"/>
    </location>
</feature>
<evidence type="ECO:0000256" key="4">
    <source>
        <dbReference type="SAM" id="Phobius"/>
    </source>
</evidence>
<reference evidence="5 6" key="1">
    <citation type="submission" date="2024-07" db="EMBL/GenBank/DDBJ databases">
        <title>Section-level genome sequencing and comparative genomics of Aspergillus sections Usti and Cavernicolus.</title>
        <authorList>
            <consortium name="Lawrence Berkeley National Laboratory"/>
            <person name="Nybo J.L."/>
            <person name="Vesth T.C."/>
            <person name="Theobald S."/>
            <person name="Frisvad J.C."/>
            <person name="Larsen T.O."/>
            <person name="Kjaerboelling I."/>
            <person name="Rothschild-Mancinelli K."/>
            <person name="Lyhne E.K."/>
            <person name="Kogle M.E."/>
            <person name="Barry K."/>
            <person name="Clum A."/>
            <person name="Na H."/>
            <person name="Ledsgaard L."/>
            <person name="Lin J."/>
            <person name="Lipzen A."/>
            <person name="Kuo A."/>
            <person name="Riley R."/>
            <person name="Mondo S."/>
            <person name="LaButti K."/>
            <person name="Haridas S."/>
            <person name="Pangalinan J."/>
            <person name="Salamov A.A."/>
            <person name="Simmons B.A."/>
            <person name="Magnuson J.K."/>
            <person name="Chen J."/>
            <person name="Drula E."/>
            <person name="Henrissat B."/>
            <person name="Wiebenga A."/>
            <person name="Lubbers R.J."/>
            <person name="Gomes A.C."/>
            <person name="Makela M.R."/>
            <person name="Stajich J."/>
            <person name="Grigoriev I.V."/>
            <person name="Mortensen U.H."/>
            <person name="De vries R.P."/>
            <person name="Baker S.E."/>
            <person name="Andersen M.R."/>
        </authorList>
    </citation>
    <scope>NUCLEOTIDE SEQUENCE [LARGE SCALE GENOMIC DNA]</scope>
    <source>
        <strain evidence="5 6">CBS 600.67</strain>
    </source>
</reference>
<dbReference type="PRINTS" id="PR00081">
    <property type="entry name" value="GDHRDH"/>
</dbReference>
<dbReference type="InterPro" id="IPR051911">
    <property type="entry name" value="SDR_oxidoreductase"/>
</dbReference>
<dbReference type="Gene3D" id="3.40.50.720">
    <property type="entry name" value="NAD(P)-binding Rossmann-like Domain"/>
    <property type="match status" value="1"/>
</dbReference>
<evidence type="ECO:0000313" key="6">
    <source>
        <dbReference type="Proteomes" id="UP001610335"/>
    </source>
</evidence>
<evidence type="ECO:0000256" key="1">
    <source>
        <dbReference type="ARBA" id="ARBA00006484"/>
    </source>
</evidence>
<comment type="similarity">
    <text evidence="1 3">Belongs to the short-chain dehydrogenases/reductases (SDR) family.</text>
</comment>
<dbReference type="SUPFAM" id="SSF51735">
    <property type="entry name" value="NAD(P)-binding Rossmann-fold domains"/>
    <property type="match status" value="1"/>
</dbReference>
<keyword evidence="2" id="KW-0560">Oxidoreductase</keyword>
<proteinExistence type="inferred from homology"/>
<protein>
    <recommendedName>
        <fullName evidence="7">NAD(P)-binding protein</fullName>
    </recommendedName>
</protein>
<evidence type="ECO:0008006" key="7">
    <source>
        <dbReference type="Google" id="ProtNLM"/>
    </source>
</evidence>
<name>A0ABR4IEV4_9EURO</name>